<protein>
    <submittedName>
        <fullName evidence="1">Uncharacterized protein</fullName>
    </submittedName>
</protein>
<name>A0A4S3LXC9_9FLAO</name>
<reference evidence="1 2" key="1">
    <citation type="submission" date="2019-04" db="EMBL/GenBank/DDBJ databases">
        <title>Draft genome sequence of Robertkochia marina CC-AMO-30D.</title>
        <authorList>
            <person name="Hameed A."/>
            <person name="Lin S.-Y."/>
            <person name="Shahina M."/>
            <person name="Lai W.-A."/>
            <person name="Young C.-C."/>
        </authorList>
    </citation>
    <scope>NUCLEOTIDE SEQUENCE [LARGE SCALE GENOMIC DNA]</scope>
    <source>
        <strain evidence="1 2">CC-AMO-30D</strain>
    </source>
</reference>
<evidence type="ECO:0000313" key="1">
    <source>
        <dbReference type="EMBL" id="THD65844.1"/>
    </source>
</evidence>
<comment type="caution">
    <text evidence="1">The sequence shown here is derived from an EMBL/GenBank/DDBJ whole genome shotgun (WGS) entry which is preliminary data.</text>
</comment>
<dbReference type="RefSeq" id="WP_136337127.1">
    <property type="nucleotide sequence ID" value="NZ_QXMP01000016.1"/>
</dbReference>
<dbReference type="OrthoDB" id="1445783at2"/>
<accession>A0A4S3LXC9</accession>
<organism evidence="1 2">
    <name type="scientific">Robertkochia marina</name>
    <dbReference type="NCBI Taxonomy" id="1227945"/>
    <lineage>
        <taxon>Bacteria</taxon>
        <taxon>Pseudomonadati</taxon>
        <taxon>Bacteroidota</taxon>
        <taxon>Flavobacteriia</taxon>
        <taxon>Flavobacteriales</taxon>
        <taxon>Flavobacteriaceae</taxon>
        <taxon>Robertkochia</taxon>
    </lineage>
</organism>
<keyword evidence="2" id="KW-1185">Reference proteome</keyword>
<dbReference type="Proteomes" id="UP000305939">
    <property type="component" value="Unassembled WGS sequence"/>
</dbReference>
<dbReference type="AlphaFoldDB" id="A0A4S3LXC9"/>
<evidence type="ECO:0000313" key="2">
    <source>
        <dbReference type="Proteomes" id="UP000305939"/>
    </source>
</evidence>
<proteinExistence type="predicted"/>
<gene>
    <name evidence="1" type="ORF">E7Z59_14790</name>
</gene>
<dbReference type="EMBL" id="SSMC01000004">
    <property type="protein sequence ID" value="THD65844.1"/>
    <property type="molecule type" value="Genomic_DNA"/>
</dbReference>
<sequence length="76" mass="8904">MKRIKFIWDFRGPSGLHTAQHHQIHLREFCELEKLTECDTGHEAINEAHAVAYLIAADKHLELVRDRLRPHRAVRA</sequence>